<proteinExistence type="predicted"/>
<dbReference type="Pfam" id="PF08401">
    <property type="entry name" value="ArdcN"/>
    <property type="match status" value="1"/>
</dbReference>
<keyword evidence="3" id="KW-0614">Plasmid</keyword>
<dbReference type="RefSeq" id="WP_173026351.1">
    <property type="nucleotide sequence ID" value="NZ_KP738729.1"/>
</dbReference>
<organism evidence="3">
    <name type="scientific">Aeromonas sp. Ne-1</name>
    <dbReference type="NCBI Taxonomy" id="1675689"/>
    <lineage>
        <taxon>Bacteria</taxon>
        <taxon>Pseudomonadati</taxon>
        <taxon>Pseudomonadota</taxon>
        <taxon>Gammaproteobacteria</taxon>
        <taxon>Aeromonadales</taxon>
        <taxon>Aeromonadaceae</taxon>
        <taxon>Aeromonas</taxon>
    </lineage>
</organism>
<reference evidence="3" key="1">
    <citation type="journal article" date="2015" name="Toxicon">
        <title>Production level of tetrodotoxin in Aeromonas is associated with the copy number of a plasmid.</title>
        <authorList>
            <person name="Liu J."/>
            <person name="Wei F."/>
            <person name="Lu Y."/>
            <person name="Ma T."/>
            <person name="Zhao J."/>
            <person name="Gong X."/>
            <person name="Bao B."/>
        </authorList>
    </citation>
    <scope>NUCLEOTIDE SEQUENCE</scope>
    <source>
        <strain evidence="3">Ne-1</strain>
        <plasmid evidence="3">pNe-1</plasmid>
    </source>
</reference>
<geneLocation type="plasmid" evidence="3">
    <name>pNe-1</name>
</geneLocation>
<accession>A0A0H4J947</accession>
<protein>
    <submittedName>
        <fullName evidence="3">Low temperature requirement C protein LtrC</fullName>
    </submittedName>
</protein>
<dbReference type="GO" id="GO:0003697">
    <property type="term" value="F:single-stranded DNA binding"/>
    <property type="evidence" value="ECO:0007669"/>
    <property type="project" value="InterPro"/>
</dbReference>
<dbReference type="AlphaFoldDB" id="A0A0H4J947"/>
<evidence type="ECO:0000256" key="1">
    <source>
        <dbReference type="SAM" id="MobiDB-lite"/>
    </source>
</evidence>
<feature type="region of interest" description="Disordered" evidence="1">
    <location>
        <begin position="525"/>
        <end position="562"/>
    </location>
</feature>
<name>A0A0H4J947_9GAMM</name>
<feature type="domain" description="N-terminal" evidence="2">
    <location>
        <begin position="27"/>
        <end position="92"/>
    </location>
</feature>
<evidence type="ECO:0000313" key="3">
    <source>
        <dbReference type="EMBL" id="AKO69665.1"/>
    </source>
</evidence>
<feature type="compositionally biased region" description="Basic and acidic residues" evidence="1">
    <location>
        <begin position="542"/>
        <end position="562"/>
    </location>
</feature>
<dbReference type="InterPro" id="IPR013610">
    <property type="entry name" value="ArdC_N"/>
</dbReference>
<evidence type="ECO:0000259" key="2">
    <source>
        <dbReference type="Pfam" id="PF08401"/>
    </source>
</evidence>
<sequence>MAKAYSQAEANKKLDEGLKQIFESERYKELLNVMSKMTHYSVNNNILIAMQKPEATMVQGFTNWQDLGRHVNKGEKGIQILAPMIRKMDMEKIDPKTQKLALDKDGKVITSEQKVITGFKPVYVYDISQTNGKEIPSVRDFINREMSNDEHISKLYKDFFEHVKESFPIREDETDKGVGGYFRPSTNEIVISKTENENDSLKFRVLVHEYAHAMLHNKESEMKDLPRGHKEAQAESVAYIVSQHYGLDTGDTSLGYIATWSQDIELARKAIGEVQQVATDMISAIDELQRDKIQEFYMDNKKEYIESVEYLKNAFGVDLSKPSQEPNMQFELLDKNNGYVVSAKIEFNERSEEYHLKTDKNYRIPLYEVNPYGDYHIMNKELENGKQPNEPYKYVFDQIEVKESNNKFHLGLTDMNIAVSKEFNTKEEAEKSLLKVAVSQSLHEQSFLKGQLKENPNDQQIIEKIESNKLQVNYNVGNYLTHGTENTFVPKGNDGTTIGWSLMKNKSITDLDELKHYAFEKTKNMPSNKALRESINNSLESTIEKGEKEKQPKVKESVELER</sequence>
<dbReference type="EMBL" id="KP738729">
    <property type="protein sequence ID" value="AKO69665.1"/>
    <property type="molecule type" value="Genomic_DNA"/>
</dbReference>